<dbReference type="OrthoDB" id="296522at2759"/>
<reference evidence="24" key="1">
    <citation type="submission" date="2025-08" db="UniProtKB">
        <authorList>
            <consortium name="RefSeq"/>
        </authorList>
    </citation>
    <scope>IDENTIFICATION</scope>
    <source>
        <tissue evidence="24">Blood</tissue>
    </source>
</reference>
<evidence type="ECO:0000256" key="14">
    <source>
        <dbReference type="ARBA" id="ARBA00056149"/>
    </source>
</evidence>
<evidence type="ECO:0000256" key="17">
    <source>
        <dbReference type="ARBA" id="ARBA00070150"/>
    </source>
</evidence>
<feature type="compositionally biased region" description="Acidic residues" evidence="19">
    <location>
        <begin position="61"/>
        <end position="73"/>
    </location>
</feature>
<sequence length="716" mass="80276">MLKQSERRRSWGHRPWNTPESEQASQAGAGPHRRSICSVGARSGSPASIPPWTEGNYNYYIEEDEDGEEDDGLRDDPGEEARQPEAQAAPPASSPDLAAALSTLNVNVGGQSYRLDCCQLACYPKTRLGRLATSTSRSRQLGLCDDYEERTDEYFFDRDPAVFQLVYNFYTSGVLLVLDELCPRGFLEELGYWGVRLKYTPRCCRICFEERRDELREQLKVQRELRAQAQAEEAEELFRDMRFFGPQRRRLWNLMEKPFSSVAAKAIGVASSLFVLISVVALALNTVEEMQQQAGPGAGGGDARPVLEHVEVLCIAFFTLEFLLRLASTPDLRGFARSALNVVDLVAILPLYLQLLLEGITGEDQRQGKGSPREHDIEAVGRVGKVGQALRVMRLLRVLRVLKLARHSTGLRAFGFTLRRCYQQVGCLMLFIAMGIFTFSAAVYSVEHDIPNTNFTSIPHAWWWAAVSLSTVGYGDMYPETILGRLFAFLCIAFGIILNGMPISILYNKFSDYYSKLKAYEYTAMRRERGKVEFLQRARKKMTECLARSVLQPQPRQVRPNLQFTRTGPQWHPLIKKLKPYVKEDPGFVGPKACKIEDFPLKIRNTKLVTRDACIIFLGNEEAEVCRLRLSPKDAGGETGFKSQDGNGMQPLFAGTVWAAHAHTAAGVRVHTAECTAERPSGSCSQQSWELWDPQSKLYLLGSVSKYRTFGAPGGG</sequence>
<feature type="domain" description="Potassium channel tetramerisation-type BTB" evidence="22">
    <location>
        <begin position="105"/>
        <end position="198"/>
    </location>
</feature>
<dbReference type="GeneID" id="111153521"/>
<dbReference type="RefSeq" id="XP_022368284.1">
    <property type="nucleotide sequence ID" value="XM_022512576.1"/>
</dbReference>
<evidence type="ECO:0000256" key="10">
    <source>
        <dbReference type="ARBA" id="ARBA00023065"/>
    </source>
</evidence>
<evidence type="ECO:0000256" key="6">
    <source>
        <dbReference type="ARBA" id="ARBA00022826"/>
    </source>
</evidence>
<dbReference type="PRINTS" id="PR01494">
    <property type="entry name" value="KV9CHANNEL"/>
</dbReference>
<evidence type="ECO:0000259" key="21">
    <source>
        <dbReference type="Pfam" id="PF00520"/>
    </source>
</evidence>
<dbReference type="GO" id="GO:0051260">
    <property type="term" value="P:protein homooligomerization"/>
    <property type="evidence" value="ECO:0007669"/>
    <property type="project" value="InterPro"/>
</dbReference>
<comment type="similarity">
    <text evidence="15">Belongs to the potassium channel family. V (TC 1.A.1.2) subfamily. Kv8.2/KCNV2 sub-subfamily.</text>
</comment>
<feature type="transmembrane region" description="Helical" evidence="20">
    <location>
        <begin position="425"/>
        <end position="446"/>
    </location>
</feature>
<dbReference type="FunFam" id="3.30.710.10:FF:000093">
    <property type="entry name" value="Potassium voltage-gated channel subfamily V member 2"/>
    <property type="match status" value="1"/>
</dbReference>
<dbReference type="GO" id="GO:0005249">
    <property type="term" value="F:voltage-gated potassium channel activity"/>
    <property type="evidence" value="ECO:0007669"/>
    <property type="project" value="InterPro"/>
</dbReference>
<dbReference type="Gene3D" id="3.30.710.10">
    <property type="entry name" value="Potassium Channel Kv1.1, Chain A"/>
    <property type="match status" value="1"/>
</dbReference>
<keyword evidence="9 20" id="KW-1133">Transmembrane helix</keyword>
<keyword evidence="8" id="KW-0630">Potassium</keyword>
<name>A0A2Y9K9L5_ENHLU</name>
<keyword evidence="13" id="KW-0407">Ion channel</keyword>
<dbReference type="FunFam" id="1.20.120.350:FF:000042">
    <property type="entry name" value="Potassium voltage-gated channel subfamily V member 2"/>
    <property type="match status" value="1"/>
</dbReference>
<evidence type="ECO:0000256" key="11">
    <source>
        <dbReference type="ARBA" id="ARBA00023136"/>
    </source>
</evidence>
<dbReference type="AlphaFoldDB" id="A0A2Y9K9L5"/>
<dbReference type="InterPro" id="IPR011333">
    <property type="entry name" value="SKP1/BTB/POZ_sf"/>
</dbReference>
<evidence type="ECO:0000256" key="19">
    <source>
        <dbReference type="SAM" id="MobiDB-lite"/>
    </source>
</evidence>
<evidence type="ECO:0000256" key="5">
    <source>
        <dbReference type="ARBA" id="ARBA00022692"/>
    </source>
</evidence>
<evidence type="ECO:0000256" key="3">
    <source>
        <dbReference type="ARBA" id="ARBA00022475"/>
    </source>
</evidence>
<evidence type="ECO:0000259" key="22">
    <source>
        <dbReference type="Pfam" id="PF02214"/>
    </source>
</evidence>
<dbReference type="PANTHER" id="PTHR11537">
    <property type="entry name" value="VOLTAGE-GATED POTASSIUM CHANNEL"/>
    <property type="match status" value="1"/>
</dbReference>
<dbReference type="Pfam" id="PF00520">
    <property type="entry name" value="Ion_trans"/>
    <property type="match status" value="1"/>
</dbReference>
<evidence type="ECO:0000256" key="1">
    <source>
        <dbReference type="ARBA" id="ARBA00004651"/>
    </source>
</evidence>
<gene>
    <name evidence="24" type="primary">LOC111153521</name>
</gene>
<keyword evidence="5 20" id="KW-0812">Transmembrane</keyword>
<dbReference type="Gene3D" id="1.20.120.350">
    <property type="entry name" value="Voltage-gated potassium channels. Chain C"/>
    <property type="match status" value="1"/>
</dbReference>
<dbReference type="GO" id="GO:0008076">
    <property type="term" value="C:voltage-gated potassium channel complex"/>
    <property type="evidence" value="ECO:0007669"/>
    <property type="project" value="InterPro"/>
</dbReference>
<dbReference type="InterPro" id="IPR003968">
    <property type="entry name" value="K_chnl_volt-dep_Kv"/>
</dbReference>
<feature type="domain" description="Ion transport" evidence="21">
    <location>
        <begin position="269"/>
        <end position="516"/>
    </location>
</feature>
<keyword evidence="23" id="KW-1185">Reference proteome</keyword>
<feature type="compositionally biased region" description="Low complexity" evidence="19">
    <location>
        <begin position="84"/>
        <end position="95"/>
    </location>
</feature>
<evidence type="ECO:0000256" key="8">
    <source>
        <dbReference type="ARBA" id="ARBA00022958"/>
    </source>
</evidence>
<keyword evidence="2" id="KW-0813">Transport</keyword>
<evidence type="ECO:0000313" key="23">
    <source>
        <dbReference type="Proteomes" id="UP000248482"/>
    </source>
</evidence>
<evidence type="ECO:0000256" key="12">
    <source>
        <dbReference type="ARBA" id="ARBA00023180"/>
    </source>
</evidence>
<feature type="transmembrane region" description="Helical" evidence="20">
    <location>
        <begin position="262"/>
        <end position="286"/>
    </location>
</feature>
<evidence type="ECO:0000256" key="4">
    <source>
        <dbReference type="ARBA" id="ARBA00022538"/>
    </source>
</evidence>
<feature type="transmembrane region" description="Helical" evidence="20">
    <location>
        <begin position="486"/>
        <end position="507"/>
    </location>
</feature>
<keyword evidence="11 20" id="KW-0472">Membrane</keyword>
<dbReference type="PRINTS" id="PR01491">
    <property type="entry name" value="KVCHANNEL"/>
</dbReference>
<comment type="subcellular location">
    <subcellularLocation>
        <location evidence="1">Cell membrane</location>
        <topology evidence="1">Multi-pass membrane protein</topology>
    </subcellularLocation>
</comment>
<dbReference type="PANTHER" id="PTHR11537:SF40">
    <property type="entry name" value="POTASSIUM VOLTAGE-GATED CHANNEL SUBFAMILY V MEMBER 2"/>
    <property type="match status" value="1"/>
</dbReference>
<feature type="region of interest" description="Disordered" evidence="19">
    <location>
        <begin position="1"/>
        <end position="95"/>
    </location>
</feature>
<proteinExistence type="inferred from homology"/>
<evidence type="ECO:0000256" key="15">
    <source>
        <dbReference type="ARBA" id="ARBA00060936"/>
    </source>
</evidence>
<evidence type="ECO:0000256" key="18">
    <source>
        <dbReference type="ARBA" id="ARBA00076754"/>
    </source>
</evidence>
<dbReference type="InterPro" id="IPR003131">
    <property type="entry name" value="T1-type_BTB"/>
</dbReference>
<dbReference type="Proteomes" id="UP000248482">
    <property type="component" value="Unplaced"/>
</dbReference>
<evidence type="ECO:0000256" key="2">
    <source>
        <dbReference type="ARBA" id="ARBA00022448"/>
    </source>
</evidence>
<keyword evidence="3" id="KW-1003">Cell membrane</keyword>
<dbReference type="GO" id="GO:0001508">
    <property type="term" value="P:action potential"/>
    <property type="evidence" value="ECO:0007669"/>
    <property type="project" value="TreeGrafter"/>
</dbReference>
<dbReference type="Pfam" id="PF02214">
    <property type="entry name" value="BTB_2"/>
    <property type="match status" value="1"/>
</dbReference>
<keyword evidence="10" id="KW-0406">Ion transport</keyword>
<organism evidence="23 24">
    <name type="scientific">Enhydra lutris kenyoni</name>
    <name type="common">northern sea otter</name>
    <dbReference type="NCBI Taxonomy" id="391180"/>
    <lineage>
        <taxon>Eukaryota</taxon>
        <taxon>Metazoa</taxon>
        <taxon>Chordata</taxon>
        <taxon>Craniata</taxon>
        <taxon>Vertebrata</taxon>
        <taxon>Euteleostomi</taxon>
        <taxon>Mammalia</taxon>
        <taxon>Eutheria</taxon>
        <taxon>Laurasiatheria</taxon>
        <taxon>Carnivora</taxon>
        <taxon>Caniformia</taxon>
        <taxon>Musteloidea</taxon>
        <taxon>Mustelidae</taxon>
        <taxon>Lutrinae</taxon>
        <taxon>Enhydra</taxon>
    </lineage>
</organism>
<evidence type="ECO:0000256" key="13">
    <source>
        <dbReference type="ARBA" id="ARBA00023303"/>
    </source>
</evidence>
<protein>
    <recommendedName>
        <fullName evidence="17">Potassium voltage-gated channel subfamily V member 2</fullName>
    </recommendedName>
    <alternativeName>
        <fullName evidence="18">Voltage-gated potassium channel subunit Kv8.2</fullName>
    </alternativeName>
</protein>
<keyword evidence="6" id="KW-0631">Potassium channel</keyword>
<evidence type="ECO:0000256" key="7">
    <source>
        <dbReference type="ARBA" id="ARBA00022882"/>
    </source>
</evidence>
<dbReference type="InterPro" id="IPR027359">
    <property type="entry name" value="Volt_channel_dom_sf"/>
</dbReference>
<evidence type="ECO:0000256" key="16">
    <source>
        <dbReference type="ARBA" id="ARBA00065708"/>
    </source>
</evidence>
<dbReference type="InterPro" id="IPR003971">
    <property type="entry name" value="K_chnl_volt-dep_Kv5/Kv9"/>
</dbReference>
<keyword evidence="7" id="KW-0851">Voltage-gated channel</keyword>
<keyword evidence="4" id="KW-0633">Potassium transport</keyword>
<dbReference type="SUPFAM" id="SSF54695">
    <property type="entry name" value="POZ domain"/>
    <property type="match status" value="1"/>
</dbReference>
<evidence type="ECO:0000256" key="9">
    <source>
        <dbReference type="ARBA" id="ARBA00022989"/>
    </source>
</evidence>
<evidence type="ECO:0000313" key="24">
    <source>
        <dbReference type="RefSeq" id="XP_022368284.1"/>
    </source>
</evidence>
<dbReference type="InterPro" id="IPR005821">
    <property type="entry name" value="Ion_trans_dom"/>
</dbReference>
<dbReference type="STRING" id="391180.A0A2Y9K9L5"/>
<comment type="function">
    <text evidence="14">Potassium channel subunit. Modulates channel activity by shifting the threshold and the half-maximal activation to more negative values.</text>
</comment>
<feature type="compositionally biased region" description="Basic and acidic residues" evidence="19">
    <location>
        <begin position="74"/>
        <end position="83"/>
    </location>
</feature>
<keyword evidence="12" id="KW-0325">Glycoprotein</keyword>
<accession>A0A2Y9K9L5</accession>
<dbReference type="InterPro" id="IPR028325">
    <property type="entry name" value="VG_K_chnl"/>
</dbReference>
<evidence type="ECO:0000256" key="20">
    <source>
        <dbReference type="SAM" id="Phobius"/>
    </source>
</evidence>
<comment type="subunit">
    <text evidence="16">Heteromultimer with KCNB1, KCNC1 and KCNF1. Does not form homomultimers.</text>
</comment>
<dbReference type="Gene3D" id="1.10.287.70">
    <property type="match status" value="1"/>
</dbReference>
<dbReference type="FunFam" id="1.10.287.70:FF:000005">
    <property type="entry name" value="potassium voltage-gated channel subfamily G member 1"/>
    <property type="match status" value="1"/>
</dbReference>
<dbReference type="KEGG" id="elk:111153521"/>
<dbReference type="SUPFAM" id="SSF81324">
    <property type="entry name" value="Voltage-gated potassium channels"/>
    <property type="match status" value="1"/>
</dbReference>
<dbReference type="PRINTS" id="PR00169">
    <property type="entry name" value="KCHANNEL"/>
</dbReference>